<protein>
    <submittedName>
        <fullName evidence="2">Uncharacterized protein YxjI</fullName>
    </submittedName>
</protein>
<dbReference type="Gene3D" id="2.40.160.200">
    <property type="entry name" value="LURP1-related"/>
    <property type="match status" value="1"/>
</dbReference>
<gene>
    <name evidence="2" type="ORF">J2S15_003151</name>
</gene>
<dbReference type="RefSeq" id="WP_307409979.1">
    <property type="nucleotide sequence ID" value="NZ_JAUSUR010000006.1"/>
</dbReference>
<dbReference type="SUPFAM" id="SSF54518">
    <property type="entry name" value="Tubby C-terminal domain-like"/>
    <property type="match status" value="1"/>
</dbReference>
<dbReference type="Pfam" id="PF04525">
    <property type="entry name" value="LOR"/>
    <property type="match status" value="1"/>
</dbReference>
<accession>A0ABU0E668</accession>
<dbReference type="InterPro" id="IPR025659">
    <property type="entry name" value="Tubby-like_C"/>
</dbReference>
<proteinExistence type="inferred from homology"/>
<evidence type="ECO:0000313" key="2">
    <source>
        <dbReference type="EMBL" id="MDQ0362397.1"/>
    </source>
</evidence>
<evidence type="ECO:0000313" key="3">
    <source>
        <dbReference type="Proteomes" id="UP001230220"/>
    </source>
</evidence>
<keyword evidence="3" id="KW-1185">Reference proteome</keyword>
<evidence type="ECO:0000256" key="1">
    <source>
        <dbReference type="ARBA" id="ARBA00005437"/>
    </source>
</evidence>
<dbReference type="Proteomes" id="UP001230220">
    <property type="component" value="Unassembled WGS sequence"/>
</dbReference>
<dbReference type="EMBL" id="JAUSUR010000006">
    <property type="protein sequence ID" value="MDQ0362397.1"/>
    <property type="molecule type" value="Genomic_DNA"/>
</dbReference>
<comment type="caution">
    <text evidence="2">The sequence shown here is derived from an EMBL/GenBank/DDBJ whole genome shotgun (WGS) entry which is preliminary data.</text>
</comment>
<reference evidence="2 3" key="1">
    <citation type="submission" date="2023-07" db="EMBL/GenBank/DDBJ databases">
        <title>Genomic Encyclopedia of Type Strains, Phase IV (KMG-IV): sequencing the most valuable type-strain genomes for metagenomic binning, comparative biology and taxonomic classification.</title>
        <authorList>
            <person name="Goeker M."/>
        </authorList>
    </citation>
    <scope>NUCLEOTIDE SEQUENCE [LARGE SCALE GENOMIC DNA]</scope>
    <source>
        <strain evidence="2 3">DSM 16784</strain>
    </source>
</reference>
<comment type="similarity">
    <text evidence="1">Belongs to the LOR family.</text>
</comment>
<dbReference type="InterPro" id="IPR038595">
    <property type="entry name" value="LOR_sf"/>
</dbReference>
<organism evidence="2 3">
    <name type="scientific">Breznakia pachnodae</name>
    <dbReference type="NCBI Taxonomy" id="265178"/>
    <lineage>
        <taxon>Bacteria</taxon>
        <taxon>Bacillati</taxon>
        <taxon>Bacillota</taxon>
        <taxon>Erysipelotrichia</taxon>
        <taxon>Erysipelotrichales</taxon>
        <taxon>Erysipelotrichaceae</taxon>
        <taxon>Breznakia</taxon>
    </lineage>
</organism>
<name>A0ABU0E668_9FIRM</name>
<sequence>MKLYIKQKVFSFKDRFTIADENEEVVYTVEGKVFSLGKKLKVFDANGEEVASIEEKVLSFRPRYYINIPGRDEITVHKKFSFKPKYVIEGSDWMLQGDFFEHNYGIVEGSEPVMNLTKKWFTWGDSYELDIEHKDDMLLSVCIVLVVDACLDSEAAAASSAA</sequence>
<dbReference type="InterPro" id="IPR007612">
    <property type="entry name" value="LOR"/>
</dbReference>